<dbReference type="GeneID" id="23680204"/>
<protein>
    <submittedName>
        <fullName evidence="2">Uncharacterized protein</fullName>
    </submittedName>
</protein>
<evidence type="ECO:0000313" key="3">
    <source>
        <dbReference type="Proteomes" id="UP000028659"/>
    </source>
</evidence>
<dbReference type="Proteomes" id="UP000028659">
    <property type="component" value="Genome"/>
</dbReference>
<name>A0A076G7T2_9CAUD</name>
<organism evidence="2 3">
    <name type="scientific">Mycobacterium phage Sparky</name>
    <dbReference type="NCBI Taxonomy" id="1527493"/>
    <lineage>
        <taxon>Viruses</taxon>
        <taxon>Duplodnaviria</taxon>
        <taxon>Heunggongvirae</taxon>
        <taxon>Uroviricota</taxon>
        <taxon>Caudoviricetes</taxon>
        <taxon>Sparkyvirus</taxon>
        <taxon>Sparkyvirus sparky</taxon>
    </lineage>
</organism>
<dbReference type="KEGG" id="vg:23680204"/>
<accession>A0A076G7T2</accession>
<gene>
    <name evidence="2" type="primary">37</name>
    <name evidence="2" type="ORF">PBI_SPARKY_37</name>
</gene>
<sequence>MDARAQQAREHHRKAGDASRVAEQHRAQRDELIRSLWATERDRWTYAKLAKAVGCSPELIAKIISSGAR</sequence>
<dbReference type="RefSeq" id="YP_009125416.1">
    <property type="nucleotide sequence ID" value="NC_026597.1"/>
</dbReference>
<evidence type="ECO:0000256" key="1">
    <source>
        <dbReference type="SAM" id="MobiDB-lite"/>
    </source>
</evidence>
<reference evidence="2 3" key="1">
    <citation type="submission" date="2014-07" db="EMBL/GenBank/DDBJ databases">
        <authorList>
            <person name="Simmons-Yager K."/>
            <person name="Taylor B.J."/>
            <person name="Thorniley A.J."/>
            <person name="Dasenko M.A."/>
            <person name="Denver D.R."/>
            <person name="Garcia-Ruiz H."/>
            <person name="Hoyer J.S."/>
            <person name="Jogdeo S."/>
            <person name="Sullivan C.M."/>
            <person name="Peterson M.R."/>
            <person name="Rowley E.R."/>
            <person name="Schnitzler C.E."/>
            <person name="Vining K.J."/>
            <person name="Almabruk K.H."/>
            <person name="Banawas S."/>
            <person name="Beatty C."/>
            <person name="Bullock C.J."/>
            <person name="Cappellazzi J.E."/>
            <person name="Chagani S.E."/>
            <person name="Chatterjee P."/>
            <person name="Cram E.D."/>
            <person name="Elorriaga M.E.S.T.E.F.A."/>
            <person name="Esser M."/>
            <person name="Fellows E.J."/>
            <person name="Garcia G.R."/>
            <person name="Gullaba J.M."/>
            <person name="Kinsley M.A."/>
            <person name="Luo F."/>
            <person name="Mcginnis M."/>
            <person name="Paquette C.E."/>
            <person name="Reddekopp R.L."/>
            <person name="Rosen K.L."/>
            <person name="Sahlfeld L.M."/>
            <person name="Vondras A.M."/>
            <person name="Wang J.X."/>
            <person name="Weiss E.S."/>
            <person name="Wernick R."/>
            <person name="Abuelizz H.A."/>
            <person name="Amaro Y."/>
            <person name="Archer C.L."/>
            <person name="Basu A."/>
            <person name="Bellinger M.R."/>
            <person name="Johnson S.F."/>
            <person name="Kitchen S.A."/>
            <person name="Li M."/>
            <person name="Morey-Castro K.E."/>
            <person name="Lavalleur H.J."/>
            <person name="Rangel L.J."/>
            <person name="Ree J.F."/>
            <person name="Shay S.D."/>
            <person name="Sheng Y."/>
            <person name="Smyth J.C."/>
            <person name="Stamm E.A."/>
            <person name="Taylor C.R."/>
            <person name="Vining O.B."/>
            <person name="Wanzeck K.M."/>
            <person name="Watson G."/>
            <person name="Bruck A.J."/>
            <person name="Anders K.R."/>
            <person name="Braun M.A."/>
            <person name="Delesalle V.A."/>
            <person name="Hughes L.E."/>
            <person name="Ware V.C."/>
            <person name="Bradley K.W."/>
            <person name="Barker L.P."/>
            <person name="Asai D.J."/>
            <person name="Bowman C.A."/>
            <person name="Russell D.A."/>
            <person name="Pope W.H."/>
            <person name="Jacobs-Sera D."/>
            <person name="Hendrix R.W."/>
            <person name="Hatfull G.F."/>
        </authorList>
    </citation>
    <scope>NUCLEOTIDE SEQUENCE [LARGE SCALE GENOMIC DNA]</scope>
</reference>
<dbReference type="EMBL" id="KM083128">
    <property type="protein sequence ID" value="AII28181.1"/>
    <property type="molecule type" value="Genomic_DNA"/>
</dbReference>
<proteinExistence type="predicted"/>
<evidence type="ECO:0000313" key="2">
    <source>
        <dbReference type="EMBL" id="AII28181.1"/>
    </source>
</evidence>
<feature type="region of interest" description="Disordered" evidence="1">
    <location>
        <begin position="1"/>
        <end position="26"/>
    </location>
</feature>
<keyword evidence="3" id="KW-1185">Reference proteome</keyword>